<dbReference type="OrthoDB" id="8911262at2"/>
<protein>
    <recommendedName>
        <fullName evidence="3">DUF1289 domain-containing protein</fullName>
    </recommendedName>
</protein>
<dbReference type="Pfam" id="PF06945">
    <property type="entry name" value="DUF1289"/>
    <property type="match status" value="1"/>
</dbReference>
<evidence type="ECO:0000313" key="2">
    <source>
        <dbReference type="Proteomes" id="UP000000383"/>
    </source>
</evidence>
<organism evidence="1 2">
    <name type="scientific">Methylotenera versatilis (strain 301)</name>
    <dbReference type="NCBI Taxonomy" id="666681"/>
    <lineage>
        <taxon>Bacteria</taxon>
        <taxon>Pseudomonadati</taxon>
        <taxon>Pseudomonadota</taxon>
        <taxon>Betaproteobacteria</taxon>
        <taxon>Nitrosomonadales</taxon>
        <taxon>Methylophilaceae</taxon>
        <taxon>Methylotenera</taxon>
    </lineage>
</organism>
<keyword evidence="2" id="KW-1185">Reference proteome</keyword>
<dbReference type="AlphaFoldDB" id="D7DM56"/>
<name>D7DM56_METV0</name>
<dbReference type="HOGENOM" id="CLU_162538_6_2_4"/>
<evidence type="ECO:0000313" key="1">
    <source>
        <dbReference type="EMBL" id="ADI30750.1"/>
    </source>
</evidence>
<dbReference type="PANTHER" id="PTHR35175">
    <property type="entry name" value="DUF1289 DOMAIN-CONTAINING PROTEIN"/>
    <property type="match status" value="1"/>
</dbReference>
<dbReference type="EMBL" id="CP002056">
    <property type="protein sequence ID" value="ADI30750.1"/>
    <property type="molecule type" value="Genomic_DNA"/>
</dbReference>
<reference evidence="2" key="1">
    <citation type="submission" date="2010-05" db="EMBL/GenBank/DDBJ databases">
        <title>Complete sequence of Methylotenera sp. 301.</title>
        <authorList>
            <person name="Lucas S."/>
            <person name="Copeland A."/>
            <person name="Lapidus A."/>
            <person name="Cheng J.-F."/>
            <person name="Bruce D."/>
            <person name="Goodwin L."/>
            <person name="Pitluck S."/>
            <person name="Clum A."/>
            <person name="Land M."/>
            <person name="Hauser L."/>
            <person name="Kyrpides N."/>
            <person name="Ivanova N."/>
            <person name="Chistoservova L."/>
            <person name="Kalyuzhnaya M."/>
            <person name="Woyke T."/>
        </authorList>
    </citation>
    <scope>NUCLEOTIDE SEQUENCE [LARGE SCALE GENOMIC DNA]</scope>
    <source>
        <strain evidence="2">301</strain>
    </source>
</reference>
<dbReference type="Proteomes" id="UP000000383">
    <property type="component" value="Chromosome"/>
</dbReference>
<proteinExistence type="predicted"/>
<dbReference type="KEGG" id="meh:M301_2387"/>
<dbReference type="InterPro" id="IPR010710">
    <property type="entry name" value="DUF1289"/>
</dbReference>
<dbReference type="RefSeq" id="WP_013149058.1">
    <property type="nucleotide sequence ID" value="NC_014207.1"/>
</dbReference>
<dbReference type="STRING" id="666681.M301_2387"/>
<evidence type="ECO:0008006" key="3">
    <source>
        <dbReference type="Google" id="ProtNLM"/>
    </source>
</evidence>
<reference evidence="1 2" key="2">
    <citation type="journal article" date="2011" name="J. Bacteriol.">
        <title>Genomes of three methylotrophs from a single niche uncover genetic and metabolic divergence of Methylophilaceae.</title>
        <authorList>
            <person name="Lapidus A."/>
            <person name="Clum A."/>
            <person name="Labutti K."/>
            <person name="Kaluzhnaya M.G."/>
            <person name="Lim S."/>
            <person name="Beck D.A."/>
            <person name="Glavina Del Rio T."/>
            <person name="Nolan M."/>
            <person name="Mavromatis K."/>
            <person name="Huntemann M."/>
            <person name="Lucas S."/>
            <person name="Lidstrom M.E."/>
            <person name="Ivanova N."/>
            <person name="Chistoserdova L."/>
        </authorList>
    </citation>
    <scope>NUCLEOTIDE SEQUENCE [LARGE SCALE GENOMIC DNA]</scope>
    <source>
        <strain evidence="1 2">301</strain>
    </source>
</reference>
<gene>
    <name evidence="1" type="ordered locus">M301_2387</name>
</gene>
<dbReference type="PANTHER" id="PTHR35175:SF2">
    <property type="entry name" value="DUF1289 DOMAIN-CONTAINING PROTEIN"/>
    <property type="match status" value="1"/>
</dbReference>
<accession>D7DM56</accession>
<dbReference type="eggNOG" id="COG3313">
    <property type="taxonomic scope" value="Bacteria"/>
</dbReference>
<sequence>MSENIQTEVKSPCIGVCAMNDESGFCHGCYRTIDEIKAWWDMGQDAQKDLLVTLEERQLQQVSFD</sequence>